<proteinExistence type="predicted"/>
<dbReference type="Proteomes" id="UP000251960">
    <property type="component" value="Chromosome 8"/>
</dbReference>
<dbReference type="EMBL" id="NCVQ01000009">
    <property type="protein sequence ID" value="PWZ10183.1"/>
    <property type="molecule type" value="Genomic_DNA"/>
</dbReference>
<reference evidence="1" key="1">
    <citation type="journal article" date="2018" name="Nat. Genet.">
        <title>Extensive intraspecific gene order and gene structural variations between Mo17 and other maize genomes.</title>
        <authorList>
            <person name="Sun S."/>
            <person name="Zhou Y."/>
            <person name="Chen J."/>
            <person name="Shi J."/>
            <person name="Zhao H."/>
            <person name="Zhao H."/>
            <person name="Song W."/>
            <person name="Zhang M."/>
            <person name="Cui Y."/>
            <person name="Dong X."/>
            <person name="Liu H."/>
            <person name="Ma X."/>
            <person name="Jiao Y."/>
            <person name="Wang B."/>
            <person name="Wei X."/>
            <person name="Stein J.C."/>
            <person name="Glaubitz J.C."/>
            <person name="Lu F."/>
            <person name="Yu G."/>
            <person name="Liang C."/>
            <person name="Fengler K."/>
            <person name="Li B."/>
            <person name="Rafalski A."/>
            <person name="Schnable P.S."/>
            <person name="Ware D.H."/>
            <person name="Buckler E.S."/>
            <person name="Lai J."/>
        </authorList>
    </citation>
    <scope>NUCLEOTIDE SEQUENCE [LARGE SCALE GENOMIC DNA]</scope>
    <source>
        <tissue evidence="1">Seedling</tissue>
    </source>
</reference>
<sequence>MSQHVANLDLMVGSPHIHSRINL</sequence>
<evidence type="ECO:0000313" key="1">
    <source>
        <dbReference type="EMBL" id="PWZ10183.1"/>
    </source>
</evidence>
<protein>
    <submittedName>
        <fullName evidence="1">Uncharacterized protein</fullName>
    </submittedName>
</protein>
<comment type="caution">
    <text evidence="1">The sequence shown here is derived from an EMBL/GenBank/DDBJ whole genome shotgun (WGS) entry which is preliminary data.</text>
</comment>
<name>A0A3L6DQ16_MAIZE</name>
<organism evidence="1">
    <name type="scientific">Zea mays</name>
    <name type="common">Maize</name>
    <dbReference type="NCBI Taxonomy" id="4577"/>
    <lineage>
        <taxon>Eukaryota</taxon>
        <taxon>Viridiplantae</taxon>
        <taxon>Streptophyta</taxon>
        <taxon>Embryophyta</taxon>
        <taxon>Tracheophyta</taxon>
        <taxon>Spermatophyta</taxon>
        <taxon>Magnoliopsida</taxon>
        <taxon>Liliopsida</taxon>
        <taxon>Poales</taxon>
        <taxon>Poaceae</taxon>
        <taxon>PACMAD clade</taxon>
        <taxon>Panicoideae</taxon>
        <taxon>Andropogonodae</taxon>
        <taxon>Andropogoneae</taxon>
        <taxon>Tripsacinae</taxon>
        <taxon>Zea</taxon>
    </lineage>
</organism>
<gene>
    <name evidence="1" type="ORF">Zm00014a_038421</name>
</gene>
<dbReference type="AlphaFoldDB" id="A0A3L6DQ16"/>
<accession>A0A3L6DQ16</accession>